<evidence type="ECO:0000313" key="11">
    <source>
        <dbReference type="EMBL" id="GFT82736.1"/>
    </source>
</evidence>
<sequence length="479" mass="55114">MHSQTELYETHSNQVANSSTSPNNISLLLENISSLEQRIEELHFHRQSNERSRNVEKYNRSSFRSRSRSRKRYNPKAESKLAVSSAADELNNCREFNYRLFVFDKKTGIKFLVDSGADVSLIPASCGDKVIGDFKLYAANGTEIPCFGHKILTLDLGLHRDFQWPFIIAKVNKGILGADFLNRFNLLIDIKNKKLIDGVTKLSIIGEITSSADELNVSTLNKNDKFSDILAQYPEITKPDLLISKTKHNVEHYITTDDKQISNEELKELLNDSKNLNFKQYPLPSGKIIWSDISTSNIRPFIPQPFRMNVFHKIHDLNHSGIKSSVKQIASRFIWKNIKRDVKEWAKTCINCQKNKIIRHTQSKFNSFEEPDERFSIIHIDIIGPYPPSNGNKYCLTCIDRFTCWMELIPIGNITSETITKAFYAYWICRFGVPYTVITDRGNQFRSELFRSLGIICGIKMQTTTSYHPQSNGKNERQH</sequence>
<keyword evidence="4" id="KW-0540">Nuclease</keyword>
<dbReference type="GO" id="GO:0015074">
    <property type="term" value="P:DNA integration"/>
    <property type="evidence" value="ECO:0007669"/>
    <property type="project" value="InterPro"/>
</dbReference>
<evidence type="ECO:0000256" key="8">
    <source>
        <dbReference type="SAM" id="MobiDB-lite"/>
    </source>
</evidence>
<keyword evidence="5" id="KW-0255">Endonuclease</keyword>
<feature type="region of interest" description="Disordered" evidence="8">
    <location>
        <begin position="1"/>
        <end position="20"/>
    </location>
</feature>
<evidence type="ECO:0000256" key="6">
    <source>
        <dbReference type="ARBA" id="ARBA00022801"/>
    </source>
</evidence>
<dbReference type="EMBL" id="BMAW01072403">
    <property type="protein sequence ID" value="GFT82736.1"/>
    <property type="molecule type" value="Genomic_DNA"/>
</dbReference>
<evidence type="ECO:0000256" key="5">
    <source>
        <dbReference type="ARBA" id="ARBA00022759"/>
    </source>
</evidence>
<dbReference type="Gene3D" id="1.10.340.70">
    <property type="match status" value="1"/>
</dbReference>
<dbReference type="GO" id="GO:0003676">
    <property type="term" value="F:nucleic acid binding"/>
    <property type="evidence" value="ECO:0007669"/>
    <property type="project" value="InterPro"/>
</dbReference>
<dbReference type="GO" id="GO:0003964">
    <property type="term" value="F:RNA-directed DNA polymerase activity"/>
    <property type="evidence" value="ECO:0007669"/>
    <property type="project" value="UniProtKB-KW"/>
</dbReference>
<keyword evidence="6" id="KW-0378">Hydrolase</keyword>
<dbReference type="PROSITE" id="PS50175">
    <property type="entry name" value="ASP_PROT_RETROV"/>
    <property type="match status" value="1"/>
</dbReference>
<accession>A0A8X6PTN2</accession>
<dbReference type="Proteomes" id="UP000887013">
    <property type="component" value="Unassembled WGS sequence"/>
</dbReference>
<dbReference type="InterPro" id="IPR021109">
    <property type="entry name" value="Peptidase_aspartic_dom_sf"/>
</dbReference>
<evidence type="ECO:0000256" key="3">
    <source>
        <dbReference type="ARBA" id="ARBA00022695"/>
    </source>
</evidence>
<dbReference type="SUPFAM" id="SSF50630">
    <property type="entry name" value="Acid proteases"/>
    <property type="match status" value="1"/>
</dbReference>
<evidence type="ECO:0000256" key="1">
    <source>
        <dbReference type="ARBA" id="ARBA00012493"/>
    </source>
</evidence>
<dbReference type="Gene3D" id="3.30.420.10">
    <property type="entry name" value="Ribonuclease H-like superfamily/Ribonuclease H"/>
    <property type="match status" value="1"/>
</dbReference>
<dbReference type="GO" id="GO:0004519">
    <property type="term" value="F:endonuclease activity"/>
    <property type="evidence" value="ECO:0007669"/>
    <property type="project" value="UniProtKB-KW"/>
</dbReference>
<evidence type="ECO:0000256" key="7">
    <source>
        <dbReference type="ARBA" id="ARBA00022918"/>
    </source>
</evidence>
<dbReference type="EC" id="2.7.7.49" evidence="1"/>
<keyword evidence="12" id="KW-1185">Reference proteome</keyword>
<organism evidence="11 12">
    <name type="scientific">Nephila pilipes</name>
    <name type="common">Giant wood spider</name>
    <name type="synonym">Nephila maculata</name>
    <dbReference type="NCBI Taxonomy" id="299642"/>
    <lineage>
        <taxon>Eukaryota</taxon>
        <taxon>Metazoa</taxon>
        <taxon>Ecdysozoa</taxon>
        <taxon>Arthropoda</taxon>
        <taxon>Chelicerata</taxon>
        <taxon>Arachnida</taxon>
        <taxon>Araneae</taxon>
        <taxon>Araneomorphae</taxon>
        <taxon>Entelegynae</taxon>
        <taxon>Araneoidea</taxon>
        <taxon>Nephilidae</taxon>
        <taxon>Nephila</taxon>
    </lineage>
</organism>
<keyword evidence="3" id="KW-0548">Nucleotidyltransferase</keyword>
<feature type="domain" description="Integrase catalytic" evidence="10">
    <location>
        <begin position="367"/>
        <end position="479"/>
    </location>
</feature>
<name>A0A8X6PTN2_NEPPI</name>
<proteinExistence type="predicted"/>
<feature type="region of interest" description="Disordered" evidence="8">
    <location>
        <begin position="46"/>
        <end position="76"/>
    </location>
</feature>
<evidence type="ECO:0000256" key="4">
    <source>
        <dbReference type="ARBA" id="ARBA00022722"/>
    </source>
</evidence>
<dbReference type="SUPFAM" id="SSF53098">
    <property type="entry name" value="Ribonuclease H-like"/>
    <property type="match status" value="1"/>
</dbReference>
<evidence type="ECO:0000313" key="12">
    <source>
        <dbReference type="Proteomes" id="UP000887013"/>
    </source>
</evidence>
<reference evidence="11" key="1">
    <citation type="submission" date="2020-08" db="EMBL/GenBank/DDBJ databases">
        <title>Multicomponent nature underlies the extraordinary mechanical properties of spider dragline silk.</title>
        <authorList>
            <person name="Kono N."/>
            <person name="Nakamura H."/>
            <person name="Mori M."/>
            <person name="Yoshida Y."/>
            <person name="Ohtoshi R."/>
            <person name="Malay A.D."/>
            <person name="Moran D.A.P."/>
            <person name="Tomita M."/>
            <person name="Numata K."/>
            <person name="Arakawa K."/>
        </authorList>
    </citation>
    <scope>NUCLEOTIDE SEQUENCE</scope>
</reference>
<dbReference type="PROSITE" id="PS00141">
    <property type="entry name" value="ASP_PROTEASE"/>
    <property type="match status" value="1"/>
</dbReference>
<comment type="caution">
    <text evidence="11">The sequence shown here is derived from an EMBL/GenBank/DDBJ whole genome shotgun (WGS) entry which is preliminary data.</text>
</comment>
<dbReference type="OrthoDB" id="7614790at2759"/>
<dbReference type="PANTHER" id="PTHR37984">
    <property type="entry name" value="PROTEIN CBG26694"/>
    <property type="match status" value="1"/>
</dbReference>
<dbReference type="Gene3D" id="2.40.70.10">
    <property type="entry name" value="Acid Proteases"/>
    <property type="match status" value="1"/>
</dbReference>
<evidence type="ECO:0000259" key="10">
    <source>
        <dbReference type="PROSITE" id="PS50994"/>
    </source>
</evidence>
<dbReference type="InterPro" id="IPR001969">
    <property type="entry name" value="Aspartic_peptidase_AS"/>
</dbReference>
<dbReference type="Pfam" id="PF17921">
    <property type="entry name" value="Integrase_H2C2"/>
    <property type="match status" value="1"/>
</dbReference>
<dbReference type="InterPro" id="IPR001995">
    <property type="entry name" value="Peptidase_A2_cat"/>
</dbReference>
<evidence type="ECO:0000259" key="9">
    <source>
        <dbReference type="PROSITE" id="PS50175"/>
    </source>
</evidence>
<dbReference type="InterPro" id="IPR012337">
    <property type="entry name" value="RNaseH-like_sf"/>
</dbReference>
<keyword evidence="7" id="KW-0695">RNA-directed DNA polymerase</keyword>
<dbReference type="FunFam" id="2.40.70.10:FF:000130">
    <property type="entry name" value="Retrovirus-related Pol polyprotein from transposon opus-like Protein"/>
    <property type="match status" value="1"/>
</dbReference>
<evidence type="ECO:0000256" key="2">
    <source>
        <dbReference type="ARBA" id="ARBA00022679"/>
    </source>
</evidence>
<gene>
    <name evidence="11" type="primary">Tf2-9_471</name>
    <name evidence="11" type="ORF">NPIL_484751</name>
</gene>
<dbReference type="PROSITE" id="PS50994">
    <property type="entry name" value="INTEGRASE"/>
    <property type="match status" value="1"/>
</dbReference>
<dbReference type="Pfam" id="PF00665">
    <property type="entry name" value="rve"/>
    <property type="match status" value="1"/>
</dbReference>
<dbReference type="AlphaFoldDB" id="A0A8X6PTN2"/>
<feature type="compositionally biased region" description="Basic and acidic residues" evidence="8">
    <location>
        <begin position="46"/>
        <end position="59"/>
    </location>
</feature>
<protein>
    <recommendedName>
        <fullName evidence="1">RNA-directed DNA polymerase</fullName>
        <ecNumber evidence="1">2.7.7.49</ecNumber>
    </recommendedName>
</protein>
<dbReference type="InterPro" id="IPR050951">
    <property type="entry name" value="Retrovirus_Pol_polyprotein"/>
</dbReference>
<dbReference type="InterPro" id="IPR001584">
    <property type="entry name" value="Integrase_cat-core"/>
</dbReference>
<dbReference type="GO" id="GO:0006508">
    <property type="term" value="P:proteolysis"/>
    <property type="evidence" value="ECO:0007669"/>
    <property type="project" value="InterPro"/>
</dbReference>
<dbReference type="GO" id="GO:0004190">
    <property type="term" value="F:aspartic-type endopeptidase activity"/>
    <property type="evidence" value="ECO:0007669"/>
    <property type="project" value="InterPro"/>
</dbReference>
<dbReference type="PANTHER" id="PTHR37984:SF15">
    <property type="entry name" value="INTEGRASE CATALYTIC DOMAIN-CONTAINING PROTEIN"/>
    <property type="match status" value="1"/>
</dbReference>
<feature type="domain" description="Peptidase A2" evidence="9">
    <location>
        <begin position="109"/>
        <end position="123"/>
    </location>
</feature>
<dbReference type="InterPro" id="IPR036397">
    <property type="entry name" value="RNaseH_sf"/>
</dbReference>
<feature type="compositionally biased region" description="Basic residues" evidence="8">
    <location>
        <begin position="63"/>
        <end position="74"/>
    </location>
</feature>
<keyword evidence="2" id="KW-0808">Transferase</keyword>
<dbReference type="InterPro" id="IPR041588">
    <property type="entry name" value="Integrase_H2C2"/>
</dbReference>